<accession>A0A554WBW4</accession>
<gene>
    <name evidence="4" type="primary">adrA</name>
    <name evidence="4" type="ORF">Talka_00727</name>
</gene>
<dbReference type="InterPro" id="IPR043128">
    <property type="entry name" value="Rev_trsase/Diguanyl_cyclase"/>
</dbReference>
<keyword evidence="4" id="KW-0808">Transferase</keyword>
<reference evidence="4 5" key="1">
    <citation type="submission" date="2019-07" db="EMBL/GenBank/DDBJ databases">
        <title>Tepidimonas alkaliphilus YIM 72238 draft genome.</title>
        <authorList>
            <person name="Da Costa M.S."/>
            <person name="Froufe H.J.C."/>
            <person name="Egas C."/>
            <person name="Albuquerque L."/>
        </authorList>
    </citation>
    <scope>NUCLEOTIDE SEQUENCE [LARGE SCALE GENOMIC DNA]</scope>
    <source>
        <strain evidence="4 5">YIM 72238</strain>
    </source>
</reference>
<dbReference type="InterPro" id="IPR050469">
    <property type="entry name" value="Diguanylate_Cyclase"/>
</dbReference>
<keyword evidence="4" id="KW-0548">Nucleotidyltransferase</keyword>
<dbReference type="PANTHER" id="PTHR45138:SF9">
    <property type="entry name" value="DIGUANYLATE CYCLASE DGCM-RELATED"/>
    <property type="match status" value="1"/>
</dbReference>
<name>A0A554WBW4_9BURK</name>
<proteinExistence type="predicted"/>
<dbReference type="GO" id="GO:0052621">
    <property type="term" value="F:diguanylate cyclase activity"/>
    <property type="evidence" value="ECO:0007669"/>
    <property type="project" value="UniProtKB-EC"/>
</dbReference>
<dbReference type="PROSITE" id="PS50887">
    <property type="entry name" value="GGDEF"/>
    <property type="match status" value="1"/>
</dbReference>
<keyword evidence="5" id="KW-1185">Reference proteome</keyword>
<dbReference type="RefSeq" id="WP_143889778.1">
    <property type="nucleotide sequence ID" value="NZ_VJNB01000002.1"/>
</dbReference>
<dbReference type="InterPro" id="IPR029787">
    <property type="entry name" value="Nucleotide_cyclase"/>
</dbReference>
<feature type="domain" description="GGDEF" evidence="3">
    <location>
        <begin position="75"/>
        <end position="210"/>
    </location>
</feature>
<evidence type="ECO:0000256" key="1">
    <source>
        <dbReference type="ARBA" id="ARBA00012528"/>
    </source>
</evidence>
<dbReference type="CDD" id="cd01949">
    <property type="entry name" value="GGDEF"/>
    <property type="match status" value="1"/>
</dbReference>
<dbReference type="AlphaFoldDB" id="A0A554WBW4"/>
<evidence type="ECO:0000313" key="5">
    <source>
        <dbReference type="Proteomes" id="UP000315736"/>
    </source>
</evidence>
<dbReference type="OrthoDB" id="9813903at2"/>
<organism evidence="4 5">
    <name type="scientific">Tepidimonas alkaliphilus</name>
    <dbReference type="NCBI Taxonomy" id="2588942"/>
    <lineage>
        <taxon>Bacteria</taxon>
        <taxon>Pseudomonadati</taxon>
        <taxon>Pseudomonadota</taxon>
        <taxon>Betaproteobacteria</taxon>
        <taxon>Burkholderiales</taxon>
        <taxon>Tepidimonas</taxon>
    </lineage>
</organism>
<protein>
    <recommendedName>
        <fullName evidence="1">diguanylate cyclase</fullName>
        <ecNumber evidence="1">2.7.7.65</ecNumber>
    </recommendedName>
</protein>
<dbReference type="SUPFAM" id="SSF55073">
    <property type="entry name" value="Nucleotide cyclase"/>
    <property type="match status" value="1"/>
</dbReference>
<dbReference type="EC" id="2.7.7.65" evidence="1"/>
<dbReference type="Proteomes" id="UP000315736">
    <property type="component" value="Unassembled WGS sequence"/>
</dbReference>
<dbReference type="Gene3D" id="3.30.70.270">
    <property type="match status" value="1"/>
</dbReference>
<dbReference type="SMART" id="SM00267">
    <property type="entry name" value="GGDEF"/>
    <property type="match status" value="1"/>
</dbReference>
<dbReference type="FunFam" id="3.30.70.270:FF:000001">
    <property type="entry name" value="Diguanylate cyclase domain protein"/>
    <property type="match status" value="1"/>
</dbReference>
<comment type="caution">
    <text evidence="4">The sequence shown here is derived from an EMBL/GenBank/DDBJ whole genome shotgun (WGS) entry which is preliminary data.</text>
</comment>
<evidence type="ECO:0000256" key="2">
    <source>
        <dbReference type="ARBA" id="ARBA00034247"/>
    </source>
</evidence>
<sequence>MSPQGLQLDHARALLRQEGIALPAAETPPSLQELQAIIDGLCLLSERDPLTGLPNRRAFEARAQQELDRACRTGEMALLLVVDLDHFKAINDQQGHAVGDAVLKEVARTLQRSVRPMDTVARLGGEEFAVLLPHVVPARAGKLAERVRLAVAEARVPLPQGGQLGVTASLGGALAAPWVRSTWQHWLERADRQLYAAKNAGRNRVCLEPVPHTEVSAEEKRWLLGGAELGVDRIIAGTAEAEPDLT</sequence>
<dbReference type="InterPro" id="IPR000160">
    <property type="entry name" value="GGDEF_dom"/>
</dbReference>
<dbReference type="Pfam" id="PF00990">
    <property type="entry name" value="GGDEF"/>
    <property type="match status" value="1"/>
</dbReference>
<comment type="catalytic activity">
    <reaction evidence="2">
        <text>2 GTP = 3',3'-c-di-GMP + 2 diphosphate</text>
        <dbReference type="Rhea" id="RHEA:24898"/>
        <dbReference type="ChEBI" id="CHEBI:33019"/>
        <dbReference type="ChEBI" id="CHEBI:37565"/>
        <dbReference type="ChEBI" id="CHEBI:58805"/>
        <dbReference type="EC" id="2.7.7.65"/>
    </reaction>
</comment>
<dbReference type="PANTHER" id="PTHR45138">
    <property type="entry name" value="REGULATORY COMPONENTS OF SENSORY TRANSDUCTION SYSTEM"/>
    <property type="match status" value="1"/>
</dbReference>
<evidence type="ECO:0000259" key="3">
    <source>
        <dbReference type="PROSITE" id="PS50887"/>
    </source>
</evidence>
<dbReference type="EMBL" id="VJNB01000002">
    <property type="protein sequence ID" value="TSE21063.1"/>
    <property type="molecule type" value="Genomic_DNA"/>
</dbReference>
<dbReference type="NCBIfam" id="TIGR00254">
    <property type="entry name" value="GGDEF"/>
    <property type="match status" value="1"/>
</dbReference>
<evidence type="ECO:0000313" key="4">
    <source>
        <dbReference type="EMBL" id="TSE21063.1"/>
    </source>
</evidence>